<keyword evidence="1" id="KW-0489">Methyltransferase</keyword>
<dbReference type="PIRSF" id="PIRSF017393">
    <property type="entry name" value="MTase_SAV2177"/>
    <property type="match status" value="1"/>
</dbReference>
<dbReference type="Pfam" id="PF04672">
    <property type="entry name" value="Methyltransf_19"/>
    <property type="match status" value="1"/>
</dbReference>
<organism evidence="1 2">
    <name type="scientific">Tsukamurella pulmonis</name>
    <dbReference type="NCBI Taxonomy" id="47312"/>
    <lineage>
        <taxon>Bacteria</taxon>
        <taxon>Bacillati</taxon>
        <taxon>Actinomycetota</taxon>
        <taxon>Actinomycetes</taxon>
        <taxon>Mycobacteriales</taxon>
        <taxon>Tsukamurellaceae</taxon>
        <taxon>Tsukamurella</taxon>
    </lineage>
</organism>
<evidence type="ECO:0000313" key="1">
    <source>
        <dbReference type="EMBL" id="SDQ59081.1"/>
    </source>
</evidence>
<keyword evidence="2" id="KW-1185">Reference proteome</keyword>
<dbReference type="Gene3D" id="3.40.50.150">
    <property type="entry name" value="Vaccinia Virus protein VP39"/>
    <property type="match status" value="1"/>
</dbReference>
<dbReference type="GO" id="GO:0032259">
    <property type="term" value="P:methylation"/>
    <property type="evidence" value="ECO:0007669"/>
    <property type="project" value="UniProtKB-KW"/>
</dbReference>
<evidence type="ECO:0000313" key="2">
    <source>
        <dbReference type="Proteomes" id="UP000183053"/>
    </source>
</evidence>
<dbReference type="Proteomes" id="UP000183053">
    <property type="component" value="Unassembled WGS sequence"/>
</dbReference>
<dbReference type="EMBL" id="FNLF01000002">
    <property type="protein sequence ID" value="SDQ59081.1"/>
    <property type="molecule type" value="Genomic_DNA"/>
</dbReference>
<keyword evidence="1" id="KW-0808">Transferase</keyword>
<reference evidence="2" key="1">
    <citation type="submission" date="2016-10" db="EMBL/GenBank/DDBJ databases">
        <authorList>
            <person name="Varghese N."/>
            <person name="Submissions S."/>
        </authorList>
    </citation>
    <scope>NUCLEOTIDE SEQUENCE [LARGE SCALE GENOMIC DNA]</scope>
    <source>
        <strain evidence="2">DSM 44142</strain>
    </source>
</reference>
<dbReference type="RefSeq" id="WP_068566921.1">
    <property type="nucleotide sequence ID" value="NZ_FNLF01000002.1"/>
</dbReference>
<proteinExistence type="predicted"/>
<dbReference type="OrthoDB" id="4134439at2"/>
<gene>
    <name evidence="1" type="ORF">SAMN04489765_1015</name>
</gene>
<dbReference type="InterPro" id="IPR029063">
    <property type="entry name" value="SAM-dependent_MTases_sf"/>
</dbReference>
<dbReference type="GO" id="GO:0008168">
    <property type="term" value="F:methyltransferase activity"/>
    <property type="evidence" value="ECO:0007669"/>
    <property type="project" value="UniProtKB-KW"/>
</dbReference>
<dbReference type="InterPro" id="IPR006764">
    <property type="entry name" value="SAM_dep_MeTrfase_SAV2177_type"/>
</dbReference>
<accession>A0A1H1C4H3</accession>
<dbReference type="SUPFAM" id="SSF53335">
    <property type="entry name" value="S-adenosyl-L-methionine-dependent methyltransferases"/>
    <property type="match status" value="1"/>
</dbReference>
<dbReference type="STRING" id="47312.SAMN04489765_1015"/>
<name>A0A1H1C4H3_9ACTN</name>
<protein>
    <submittedName>
        <fullName evidence="1">S-adenosyl methyltransferase</fullName>
    </submittedName>
</protein>
<sequence>MTNTDPPVHPTPNSLDIDRPNGSRLYDYFLGGTSYLPADREEGELIAREAPHWALGARLTRTFARRAVQVMASAGIDQFLDLGSGITAGGTVHQIARIVRPDARAVFVHREPIAYELGRQLVGDDPRAAVLKLNLLDDEAVLGHPTTRGLIDFDRPVGLLAVGGFVFIGDEHDPRGVLRRYREALAPGSMLALSHVADDSAHPGVAAELRWVRRRYEHTSSPLHVRPRQELLSWFEGTELLEPGLVRYGRWRPEYPLTAAQLRCDYGYVGVGRVL</sequence>
<dbReference type="AlphaFoldDB" id="A0A1H1C4H3"/>